<gene>
    <name evidence="4" type="ORF">TSAR_008619</name>
</gene>
<dbReference type="GO" id="GO:0016491">
    <property type="term" value="F:oxidoreductase activity"/>
    <property type="evidence" value="ECO:0007669"/>
    <property type="project" value="UniProtKB-KW"/>
</dbReference>
<feature type="non-terminal residue" evidence="4">
    <location>
        <position position="1"/>
    </location>
</feature>
<dbReference type="PANTHER" id="PTHR43115">
    <property type="entry name" value="DEHYDROGENASE/REDUCTASE SDR FAMILY MEMBER 11"/>
    <property type="match status" value="1"/>
</dbReference>
<dbReference type="InterPro" id="IPR002347">
    <property type="entry name" value="SDR_fam"/>
</dbReference>
<dbReference type="EMBL" id="NNAY01002194">
    <property type="protein sequence ID" value="OXU21838.1"/>
    <property type="molecule type" value="Genomic_DNA"/>
</dbReference>
<dbReference type="SUPFAM" id="SSF51735">
    <property type="entry name" value="NAD(P)-binding Rossmann-fold domains"/>
    <property type="match status" value="1"/>
</dbReference>
<dbReference type="PRINTS" id="PR00081">
    <property type="entry name" value="GDHRDH"/>
</dbReference>
<sequence>ADDLMDRWRGKVVLVTGAASGIGAAISRRLLDAGLVVVGLDLQIEPMLELQSQDPGFHAIRCDVSREEELVRAFKKVDGEIGQLQVMVNNAGITNYTPIIGEFSVLVVRLDTFFSKVLFKEDFLSQFDLNKRSFLFSCAKESDRETFERMININVLAMASCISKAVQSMRANKVEGHIFNTNSVLSHEIPMGPIDGVDGWNLYPSSKHATLAMTHTVRREISRAGLPIRITSISPGLVKTQITSHTQELKDLFDKEAALDPTDIADALIYALGTRPEVQITEITVQRTGEL</sequence>
<keyword evidence="5" id="KW-1185">Reference proteome</keyword>
<protein>
    <recommendedName>
        <fullName evidence="6">Dehydrogenase</fullName>
    </recommendedName>
</protein>
<name>A0A232ETZ9_9HYME</name>
<dbReference type="PRINTS" id="PR00080">
    <property type="entry name" value="SDRFAMILY"/>
</dbReference>
<proteinExistence type="inferred from homology"/>
<keyword evidence="2" id="KW-0560">Oxidoreductase</keyword>
<evidence type="ECO:0008006" key="6">
    <source>
        <dbReference type="Google" id="ProtNLM"/>
    </source>
</evidence>
<dbReference type="PANTHER" id="PTHR43115:SF4">
    <property type="entry name" value="DEHYDROGENASE_REDUCTASE SDR FAMILY MEMBER 11"/>
    <property type="match status" value="1"/>
</dbReference>
<dbReference type="Gene3D" id="3.40.50.720">
    <property type="entry name" value="NAD(P)-binding Rossmann-like Domain"/>
    <property type="match status" value="1"/>
</dbReference>
<evidence type="ECO:0000313" key="4">
    <source>
        <dbReference type="EMBL" id="OXU21838.1"/>
    </source>
</evidence>
<evidence type="ECO:0000256" key="3">
    <source>
        <dbReference type="RuleBase" id="RU000363"/>
    </source>
</evidence>
<dbReference type="STRING" id="543379.A0A232ETZ9"/>
<dbReference type="InterPro" id="IPR036291">
    <property type="entry name" value="NAD(P)-bd_dom_sf"/>
</dbReference>
<dbReference type="Pfam" id="PF00106">
    <property type="entry name" value="adh_short"/>
    <property type="match status" value="2"/>
</dbReference>
<evidence type="ECO:0000313" key="5">
    <source>
        <dbReference type="Proteomes" id="UP000215335"/>
    </source>
</evidence>
<evidence type="ECO:0000256" key="2">
    <source>
        <dbReference type="ARBA" id="ARBA00023002"/>
    </source>
</evidence>
<dbReference type="AlphaFoldDB" id="A0A232ETZ9"/>
<dbReference type="PROSITE" id="PS00061">
    <property type="entry name" value="ADH_SHORT"/>
    <property type="match status" value="1"/>
</dbReference>
<evidence type="ECO:0000256" key="1">
    <source>
        <dbReference type="ARBA" id="ARBA00006484"/>
    </source>
</evidence>
<organism evidence="4 5">
    <name type="scientific">Trichomalopsis sarcophagae</name>
    <dbReference type="NCBI Taxonomy" id="543379"/>
    <lineage>
        <taxon>Eukaryota</taxon>
        <taxon>Metazoa</taxon>
        <taxon>Ecdysozoa</taxon>
        <taxon>Arthropoda</taxon>
        <taxon>Hexapoda</taxon>
        <taxon>Insecta</taxon>
        <taxon>Pterygota</taxon>
        <taxon>Neoptera</taxon>
        <taxon>Endopterygota</taxon>
        <taxon>Hymenoptera</taxon>
        <taxon>Apocrita</taxon>
        <taxon>Proctotrupomorpha</taxon>
        <taxon>Chalcidoidea</taxon>
        <taxon>Pteromalidae</taxon>
        <taxon>Pteromalinae</taxon>
        <taxon>Trichomalopsis</taxon>
    </lineage>
</organism>
<dbReference type="InterPro" id="IPR020904">
    <property type="entry name" value="Sc_DH/Rdtase_CS"/>
</dbReference>
<comment type="similarity">
    <text evidence="1 3">Belongs to the short-chain dehydrogenases/reductases (SDR) family.</text>
</comment>
<dbReference type="OrthoDB" id="1933717at2759"/>
<accession>A0A232ETZ9</accession>
<reference evidence="4 5" key="1">
    <citation type="journal article" date="2017" name="Curr. Biol.">
        <title>The Evolution of Venom by Co-option of Single-Copy Genes.</title>
        <authorList>
            <person name="Martinson E.O."/>
            <person name="Mrinalini"/>
            <person name="Kelkar Y.D."/>
            <person name="Chang C.H."/>
            <person name="Werren J.H."/>
        </authorList>
    </citation>
    <scope>NUCLEOTIDE SEQUENCE [LARGE SCALE GENOMIC DNA]</scope>
    <source>
        <strain evidence="4 5">Alberta</strain>
        <tissue evidence="4">Whole body</tissue>
    </source>
</reference>
<dbReference type="Proteomes" id="UP000215335">
    <property type="component" value="Unassembled WGS sequence"/>
</dbReference>
<comment type="caution">
    <text evidence="4">The sequence shown here is derived from an EMBL/GenBank/DDBJ whole genome shotgun (WGS) entry which is preliminary data.</text>
</comment>